<keyword evidence="4" id="KW-0547">Nucleotide-binding</keyword>
<dbReference type="InterPro" id="IPR036554">
    <property type="entry name" value="GHMP_kinase_C_sf"/>
</dbReference>
<organism evidence="10">
    <name type="scientific">marine metagenome</name>
    <dbReference type="NCBI Taxonomy" id="408172"/>
    <lineage>
        <taxon>unclassified sequences</taxon>
        <taxon>metagenomes</taxon>
        <taxon>ecological metagenomes</taxon>
    </lineage>
</organism>
<dbReference type="GO" id="GO:0005524">
    <property type="term" value="F:ATP binding"/>
    <property type="evidence" value="ECO:0007669"/>
    <property type="project" value="UniProtKB-KW"/>
</dbReference>
<comment type="similarity">
    <text evidence="1">Belongs to the GHMP kinase family. IspE subfamily.</text>
</comment>
<gene>
    <name evidence="10" type="ORF">METZ01_LOCUS190920</name>
</gene>
<dbReference type="AlphaFoldDB" id="A0A382DHU1"/>
<reference evidence="10" key="1">
    <citation type="submission" date="2018-05" db="EMBL/GenBank/DDBJ databases">
        <authorList>
            <person name="Lanie J.A."/>
            <person name="Ng W.-L."/>
            <person name="Kazmierczak K.M."/>
            <person name="Andrzejewski T.M."/>
            <person name="Davidsen T.M."/>
            <person name="Wayne K.J."/>
            <person name="Tettelin H."/>
            <person name="Glass J.I."/>
            <person name="Rusch D."/>
            <person name="Podicherti R."/>
            <person name="Tsui H.-C.T."/>
            <person name="Winkler M.E."/>
        </authorList>
    </citation>
    <scope>NUCLEOTIDE SEQUENCE</scope>
</reference>
<dbReference type="GO" id="GO:0016114">
    <property type="term" value="P:terpenoid biosynthetic process"/>
    <property type="evidence" value="ECO:0007669"/>
    <property type="project" value="InterPro"/>
</dbReference>
<dbReference type="EC" id="2.7.1.148" evidence="2"/>
<dbReference type="InterPro" id="IPR013750">
    <property type="entry name" value="GHMP_kinase_C_dom"/>
</dbReference>
<evidence type="ECO:0000259" key="9">
    <source>
        <dbReference type="Pfam" id="PF08544"/>
    </source>
</evidence>
<feature type="domain" description="GHMP kinase C-terminal" evidence="9">
    <location>
        <begin position="199"/>
        <end position="262"/>
    </location>
</feature>
<accession>A0A382DHU1</accession>
<evidence type="ECO:0000256" key="7">
    <source>
        <dbReference type="ARBA" id="ARBA00032554"/>
    </source>
</evidence>
<dbReference type="PANTHER" id="PTHR43527">
    <property type="entry name" value="4-DIPHOSPHOCYTIDYL-2-C-METHYL-D-ERYTHRITOL KINASE, CHLOROPLASTIC"/>
    <property type="match status" value="1"/>
</dbReference>
<evidence type="ECO:0000256" key="6">
    <source>
        <dbReference type="ARBA" id="ARBA00022840"/>
    </source>
</evidence>
<dbReference type="EMBL" id="UINC01039498">
    <property type="protein sequence ID" value="SVB38066.1"/>
    <property type="molecule type" value="Genomic_DNA"/>
</dbReference>
<dbReference type="InterPro" id="IPR014721">
    <property type="entry name" value="Ribsml_uS5_D2-typ_fold_subgr"/>
</dbReference>
<evidence type="ECO:0000256" key="2">
    <source>
        <dbReference type="ARBA" id="ARBA00012052"/>
    </source>
</evidence>
<evidence type="ECO:0000256" key="4">
    <source>
        <dbReference type="ARBA" id="ARBA00022741"/>
    </source>
</evidence>
<protein>
    <recommendedName>
        <fullName evidence="2">4-(cytidine 5'-diphospho)-2-C-methyl-D-erythritol kinase</fullName>
        <ecNumber evidence="2">2.7.1.148</ecNumber>
    </recommendedName>
    <alternativeName>
        <fullName evidence="7">4-(cytidine-5'-diphospho)-2-C-methyl-D-erythritol kinase</fullName>
    </alternativeName>
</protein>
<sequence length="277" mass="31841">MKLKSFAKVNLFLELIGKYENNFHIINSIVSRVDLHDEILIKEGNNLTVSFKGQFGSLVENDNINLLFKFLTQENLIDHSDFIIEIEKNIPVGSGLGGGSSNIATILNFLEKNNYINKEEKLFISRKIGSDIEFFLEENSALLSGKGEVEARFIIPPNEFVLLIYPRKVLNTKDVYLQNKVIDKKTIFNLDTKNQLFLDEVMRNTSNSLEESAMRICKEIKEMKNILMSDQQCQYARMSGSGSCYYGIYRSEKDTKNAEKDLLNQHPDWWTCVTKLI</sequence>
<evidence type="ECO:0000256" key="5">
    <source>
        <dbReference type="ARBA" id="ARBA00022777"/>
    </source>
</evidence>
<dbReference type="HAMAP" id="MF_00061">
    <property type="entry name" value="IspE"/>
    <property type="match status" value="1"/>
</dbReference>
<dbReference type="Gene3D" id="3.30.70.890">
    <property type="entry name" value="GHMP kinase, C-terminal domain"/>
    <property type="match status" value="1"/>
</dbReference>
<dbReference type="SUPFAM" id="SSF54211">
    <property type="entry name" value="Ribosomal protein S5 domain 2-like"/>
    <property type="match status" value="1"/>
</dbReference>
<evidence type="ECO:0000256" key="1">
    <source>
        <dbReference type="ARBA" id="ARBA00009684"/>
    </source>
</evidence>
<keyword evidence="5" id="KW-0418">Kinase</keyword>
<dbReference type="Gene3D" id="3.30.230.10">
    <property type="match status" value="1"/>
</dbReference>
<name>A0A382DHU1_9ZZZZ</name>
<feature type="domain" description="GHMP kinase N-terminal" evidence="8">
    <location>
        <begin position="76"/>
        <end position="129"/>
    </location>
</feature>
<evidence type="ECO:0000256" key="3">
    <source>
        <dbReference type="ARBA" id="ARBA00022679"/>
    </source>
</evidence>
<dbReference type="Pfam" id="PF00288">
    <property type="entry name" value="GHMP_kinases_N"/>
    <property type="match status" value="1"/>
</dbReference>
<proteinExistence type="inferred from homology"/>
<evidence type="ECO:0000313" key="10">
    <source>
        <dbReference type="EMBL" id="SVB38066.1"/>
    </source>
</evidence>
<keyword evidence="3" id="KW-0808">Transferase</keyword>
<dbReference type="InterPro" id="IPR004424">
    <property type="entry name" value="IspE"/>
</dbReference>
<dbReference type="PANTHER" id="PTHR43527:SF2">
    <property type="entry name" value="4-DIPHOSPHOCYTIDYL-2-C-METHYL-D-ERYTHRITOL KINASE, CHLOROPLASTIC"/>
    <property type="match status" value="1"/>
</dbReference>
<keyword evidence="6" id="KW-0067">ATP-binding</keyword>
<dbReference type="PIRSF" id="PIRSF010376">
    <property type="entry name" value="IspE"/>
    <property type="match status" value="1"/>
</dbReference>
<evidence type="ECO:0000259" key="8">
    <source>
        <dbReference type="Pfam" id="PF00288"/>
    </source>
</evidence>
<dbReference type="SUPFAM" id="SSF55060">
    <property type="entry name" value="GHMP Kinase, C-terminal domain"/>
    <property type="match status" value="1"/>
</dbReference>
<dbReference type="Pfam" id="PF08544">
    <property type="entry name" value="GHMP_kinases_C"/>
    <property type="match status" value="1"/>
</dbReference>
<dbReference type="InterPro" id="IPR020568">
    <property type="entry name" value="Ribosomal_Su5_D2-typ_SF"/>
</dbReference>
<dbReference type="GO" id="GO:0050515">
    <property type="term" value="F:4-(cytidine 5'-diphospho)-2-C-methyl-D-erythritol kinase activity"/>
    <property type="evidence" value="ECO:0007669"/>
    <property type="project" value="UniProtKB-EC"/>
</dbReference>
<dbReference type="InterPro" id="IPR006204">
    <property type="entry name" value="GHMP_kinase_N_dom"/>
</dbReference>